<dbReference type="OrthoDB" id="9783370at2"/>
<keyword evidence="4" id="KW-1185">Reference proteome</keyword>
<dbReference type="HOGENOM" id="CLU_029703_1_0_7"/>
<evidence type="ECO:0000259" key="2">
    <source>
        <dbReference type="SMART" id="SM00382"/>
    </source>
</evidence>
<evidence type="ECO:0000313" key="3">
    <source>
        <dbReference type="EMBL" id="ABK17315.1"/>
    </source>
</evidence>
<reference evidence="3 4" key="1">
    <citation type="submission" date="2006-10" db="EMBL/GenBank/DDBJ databases">
        <title>Complete sequence of Syntrophobacter fumaroxidans MPOB.</title>
        <authorList>
            <consortium name="US DOE Joint Genome Institute"/>
            <person name="Copeland A."/>
            <person name="Lucas S."/>
            <person name="Lapidus A."/>
            <person name="Barry K."/>
            <person name="Detter J.C."/>
            <person name="Glavina del Rio T."/>
            <person name="Hammon N."/>
            <person name="Israni S."/>
            <person name="Pitluck S."/>
            <person name="Goltsman E.G."/>
            <person name="Martinez M."/>
            <person name="Schmutz J."/>
            <person name="Larimer F."/>
            <person name="Land M."/>
            <person name="Hauser L."/>
            <person name="Kyrpides N."/>
            <person name="Kim E."/>
            <person name="Boone D.R."/>
            <person name="Brockman F."/>
            <person name="Culley D."/>
            <person name="Ferry J."/>
            <person name="Gunsalus R."/>
            <person name="McInerney M.J."/>
            <person name="Morrison M."/>
            <person name="Plugge C."/>
            <person name="Rohlin L."/>
            <person name="Scholten J."/>
            <person name="Sieber J."/>
            <person name="Stams A.J.M."/>
            <person name="Worm P."/>
            <person name="Henstra A.M."/>
            <person name="Richardson P."/>
        </authorList>
    </citation>
    <scope>NUCLEOTIDE SEQUENCE [LARGE SCALE GENOMIC DNA]</scope>
    <source>
        <strain evidence="4">DSM 10017 / MPOB</strain>
    </source>
</reference>
<dbReference type="AlphaFoldDB" id="A0LIR3"/>
<sequence>MDRANSAENPAGFAHRAAITLQELDIPEAIVTELMVRRIYMDDKSDIESISRALRLSFPVVHSIFQRLREQQLIEVTGMSGNNYNFCLTSAGRELAERRLKVSQYCGPAPVSLQSYTAMVKAQIPKRALTREQLKTAMSDLVVTEEFLDQLGPALISQSSLFLYGPTGNGKTSVAVRLQRVYRDPILIPYAVEFDGKIIVLYDPAVHNKVDDGENGKEDLRWVLCERPCIVVGGELDISMLELQLDANSGVYAAPVQMKANNGILVIDDFGRQIVAPRNLLNRWIVPLDRRVDYLALSYGVKFQIPFATMVVFATNLDPQELADEAFLRRIRNHVYVEPCKPDLFDRIFDRLVVENKLSSEPGSAERLRALCLQASGGQLRACYPLDILNIIASISAYEQRPIHITKADLERAASIYFTKRLSRSAD</sequence>
<dbReference type="KEGG" id="sfu:Sfum_1628"/>
<organism evidence="3 4">
    <name type="scientific">Syntrophobacter fumaroxidans (strain DSM 10017 / MPOB)</name>
    <dbReference type="NCBI Taxonomy" id="335543"/>
    <lineage>
        <taxon>Bacteria</taxon>
        <taxon>Pseudomonadati</taxon>
        <taxon>Thermodesulfobacteriota</taxon>
        <taxon>Syntrophobacteria</taxon>
        <taxon>Syntrophobacterales</taxon>
        <taxon>Syntrophobacteraceae</taxon>
        <taxon>Syntrophobacter</taxon>
    </lineage>
</organism>
<dbReference type="RefSeq" id="WP_011698485.1">
    <property type="nucleotide sequence ID" value="NC_008554.1"/>
</dbReference>
<evidence type="ECO:0000256" key="1">
    <source>
        <dbReference type="ARBA" id="ARBA00023125"/>
    </source>
</evidence>
<accession>A0LIR3</accession>
<dbReference type="InParanoid" id="A0LIR3"/>
<dbReference type="SUPFAM" id="SSF52540">
    <property type="entry name" value="P-loop containing nucleoside triphosphate hydrolases"/>
    <property type="match status" value="1"/>
</dbReference>
<proteinExistence type="predicted"/>
<dbReference type="STRING" id="335543.Sfum_1628"/>
<dbReference type="Proteomes" id="UP000001784">
    <property type="component" value="Chromosome"/>
</dbReference>
<feature type="domain" description="AAA+ ATPase" evidence="2">
    <location>
        <begin position="157"/>
        <end position="341"/>
    </location>
</feature>
<protein>
    <submittedName>
        <fullName evidence="3">ATPase with chaperone activity</fullName>
    </submittedName>
</protein>
<gene>
    <name evidence="3" type="ordered locus">Sfum_1628</name>
</gene>
<dbReference type="InterPro" id="IPR003593">
    <property type="entry name" value="AAA+_ATPase"/>
</dbReference>
<dbReference type="GO" id="GO:0003677">
    <property type="term" value="F:DNA binding"/>
    <property type="evidence" value="ECO:0007669"/>
    <property type="project" value="UniProtKB-KW"/>
</dbReference>
<name>A0LIR3_SYNFM</name>
<dbReference type="EMBL" id="CP000478">
    <property type="protein sequence ID" value="ABK17315.1"/>
    <property type="molecule type" value="Genomic_DNA"/>
</dbReference>
<dbReference type="SMART" id="SM00382">
    <property type="entry name" value="AAA"/>
    <property type="match status" value="1"/>
</dbReference>
<evidence type="ECO:0000313" key="4">
    <source>
        <dbReference type="Proteomes" id="UP000001784"/>
    </source>
</evidence>
<dbReference type="Gene3D" id="3.40.50.300">
    <property type="entry name" value="P-loop containing nucleotide triphosphate hydrolases"/>
    <property type="match status" value="1"/>
</dbReference>
<keyword evidence="1" id="KW-0238">DNA-binding</keyword>
<dbReference type="InterPro" id="IPR036390">
    <property type="entry name" value="WH_DNA-bd_sf"/>
</dbReference>
<dbReference type="eggNOG" id="COG0464">
    <property type="taxonomic scope" value="Bacteria"/>
</dbReference>
<dbReference type="SUPFAM" id="SSF46785">
    <property type="entry name" value="Winged helix' DNA-binding domain"/>
    <property type="match status" value="1"/>
</dbReference>
<dbReference type="InterPro" id="IPR027417">
    <property type="entry name" value="P-loop_NTPase"/>
</dbReference>